<feature type="region of interest" description="Disordered" evidence="1">
    <location>
        <begin position="426"/>
        <end position="448"/>
    </location>
</feature>
<feature type="region of interest" description="Disordered" evidence="1">
    <location>
        <begin position="482"/>
        <end position="537"/>
    </location>
</feature>
<protein>
    <submittedName>
        <fullName evidence="2">Uncharacterized protein</fullName>
    </submittedName>
</protein>
<feature type="region of interest" description="Disordered" evidence="1">
    <location>
        <begin position="1"/>
        <end position="45"/>
    </location>
</feature>
<gene>
    <name evidence="2" type="ORF">PHYPSEUDO_011719</name>
</gene>
<evidence type="ECO:0000313" key="2">
    <source>
        <dbReference type="EMBL" id="KAG7388885.1"/>
    </source>
</evidence>
<accession>A0A8T1W6A4</accession>
<dbReference type="Proteomes" id="UP000694044">
    <property type="component" value="Unassembled WGS sequence"/>
</dbReference>
<feature type="compositionally biased region" description="Basic and acidic residues" evidence="1">
    <location>
        <begin position="765"/>
        <end position="774"/>
    </location>
</feature>
<name>A0A8T1W6A4_9STRA</name>
<feature type="region of interest" description="Disordered" evidence="1">
    <location>
        <begin position="552"/>
        <end position="600"/>
    </location>
</feature>
<feature type="region of interest" description="Disordered" evidence="1">
    <location>
        <begin position="63"/>
        <end position="107"/>
    </location>
</feature>
<feature type="compositionally biased region" description="Polar residues" evidence="1">
    <location>
        <begin position="14"/>
        <end position="24"/>
    </location>
</feature>
<feature type="region of interest" description="Disordered" evidence="1">
    <location>
        <begin position="233"/>
        <end position="254"/>
    </location>
</feature>
<feature type="compositionally biased region" description="Polar residues" evidence="1">
    <location>
        <begin position="496"/>
        <end position="509"/>
    </location>
</feature>
<feature type="compositionally biased region" description="Low complexity" evidence="1">
    <location>
        <begin position="556"/>
        <end position="585"/>
    </location>
</feature>
<feature type="region of interest" description="Disordered" evidence="1">
    <location>
        <begin position="765"/>
        <end position="785"/>
    </location>
</feature>
<comment type="caution">
    <text evidence="2">The sequence shown here is derived from an EMBL/GenBank/DDBJ whole genome shotgun (WGS) entry which is preliminary data.</text>
</comment>
<feature type="compositionally biased region" description="Acidic residues" evidence="1">
    <location>
        <begin position="84"/>
        <end position="95"/>
    </location>
</feature>
<proteinExistence type="predicted"/>
<organism evidence="2 3">
    <name type="scientific">Phytophthora pseudosyringae</name>
    <dbReference type="NCBI Taxonomy" id="221518"/>
    <lineage>
        <taxon>Eukaryota</taxon>
        <taxon>Sar</taxon>
        <taxon>Stramenopiles</taxon>
        <taxon>Oomycota</taxon>
        <taxon>Peronosporomycetes</taxon>
        <taxon>Peronosporales</taxon>
        <taxon>Peronosporaceae</taxon>
        <taxon>Phytophthora</taxon>
    </lineage>
</organism>
<feature type="compositionally biased region" description="Pro residues" evidence="1">
    <location>
        <begin position="427"/>
        <end position="445"/>
    </location>
</feature>
<feature type="compositionally biased region" description="Polar residues" evidence="1">
    <location>
        <begin position="161"/>
        <end position="189"/>
    </location>
</feature>
<evidence type="ECO:0000313" key="3">
    <source>
        <dbReference type="Proteomes" id="UP000694044"/>
    </source>
</evidence>
<feature type="compositionally biased region" description="Polar residues" evidence="1">
    <location>
        <begin position="65"/>
        <end position="79"/>
    </location>
</feature>
<sequence length="980" mass="105857">MARSKEQWKAQQRALHTQTQSKSFFQMKRPGPHPPGTRPTAPPASFALFQLGRPTTVRPAVLQSDPIQTPSVSGRSSGQAIDLTLDDDDEDEDEPMGAQQPVTAATASDAVKLSMLDGTRDDAAVMVQSLQLTDSMSDVMVPLVEEVESDVDEDWPAVPPSTASSMLSPITSWTPPTVNVRLSQSASSPTPLPMNEQATHNQTKEDVGAALDAIRKTIPFSRDGQEGSVLERNIHVEPTRQQTSTPPLYGDDDDEMELDVDEELPKQAPTAENGAAGSPTTTDRIVQAENLEDGEIFEEGAAPKPTLQVQHAMMRNNPTGQCDAHLVDAKGVRPHLRNKKQKKRGKKKTKRKLEAMQMMYAPPGEMVSEFERTTRQQPYSDAPPPGQYTLAMMRNGPRGDPMNVRPLFQDPPPVPFRSGALVVGSPMIPPPQQLQPPPLPRPPPYGDSQILRVNRQGNMEMLDELPRHLMFVEPPMQGGFKYRSVSMSPCRPMPGGSSQSPQRSLSDQSRLPPIPPPSRGGITTSDPSRESDDSDDFDLDSLRVAALRSKVKRPLKTSTSTPATPSVTEMPSSTSSSSSSFSPRPTHNEEVHSEPVNYESENELRLKILRSMMRNRKRTVTKAQSNVRVLTPPVSETIAVGVSSQNSDSAKSADENGECASANEKSPEAQTCSNVAESSQPTLLTACDTAQAKRIVNDGTSCDTDKFTITSEQTDVGDKTESPATCVSVPAMPSAEPAVTTPEFRPLTACSQSIVIRLCPEDFSPHKSRDDLRPKSTASSSLQDAIKEMRRKIAEREKEQTNRLLENAAARLSMQSSGSRSTSNPTSSSSTPHQLSPGEKVSTVIARSPGASAIYPEVSPSAIENAKEQATGVPAVESEAKSAIDCIGAQAIISEGKEIIQASPSETLIPAEAATRRESLEKPKLKFQEHGDTPGVSTFADMHILPPVLQHQVPVSSDGRNGDPASEPCVKKSIEPVAAA</sequence>
<evidence type="ECO:0000256" key="1">
    <source>
        <dbReference type="SAM" id="MobiDB-lite"/>
    </source>
</evidence>
<feature type="region of interest" description="Disordered" evidence="1">
    <location>
        <begin position="953"/>
        <end position="980"/>
    </location>
</feature>
<dbReference type="OrthoDB" id="129736at2759"/>
<feature type="region of interest" description="Disordered" evidence="1">
    <location>
        <begin position="642"/>
        <end position="676"/>
    </location>
</feature>
<dbReference type="EMBL" id="JAGDFM010000053">
    <property type="protein sequence ID" value="KAG7388885.1"/>
    <property type="molecule type" value="Genomic_DNA"/>
</dbReference>
<reference evidence="2" key="1">
    <citation type="submission" date="2021-02" db="EMBL/GenBank/DDBJ databases">
        <authorList>
            <person name="Palmer J.M."/>
        </authorList>
    </citation>
    <scope>NUCLEOTIDE SEQUENCE</scope>
    <source>
        <strain evidence="2">SCRP734</strain>
    </source>
</reference>
<feature type="compositionally biased region" description="Pro residues" evidence="1">
    <location>
        <begin position="32"/>
        <end position="42"/>
    </location>
</feature>
<keyword evidence="3" id="KW-1185">Reference proteome</keyword>
<feature type="region of interest" description="Disordered" evidence="1">
    <location>
        <begin position="811"/>
        <end position="840"/>
    </location>
</feature>
<dbReference type="AlphaFoldDB" id="A0A8T1W6A4"/>
<feature type="region of interest" description="Disordered" evidence="1">
    <location>
        <begin position="148"/>
        <end position="203"/>
    </location>
</feature>
<feature type="compositionally biased region" description="Low complexity" evidence="1">
    <location>
        <begin position="816"/>
        <end position="831"/>
    </location>
</feature>